<dbReference type="PANTHER" id="PTHR30376">
    <property type="entry name" value="SIGMA FACTOR RPOH HEAT SHOCK RELATED"/>
    <property type="match status" value="1"/>
</dbReference>
<evidence type="ECO:0000256" key="2">
    <source>
        <dbReference type="ARBA" id="ARBA00022969"/>
    </source>
</evidence>
<dbReference type="GO" id="GO:0016987">
    <property type="term" value="F:sigma factor activity"/>
    <property type="evidence" value="ECO:0007669"/>
    <property type="project" value="UniProtKB-KW"/>
</dbReference>
<dbReference type="InterPro" id="IPR000943">
    <property type="entry name" value="RNA_pol_sigma70"/>
</dbReference>
<evidence type="ECO:0000256" key="6">
    <source>
        <dbReference type="ARBA" id="ARBA00023163"/>
    </source>
</evidence>
<name>A0A9D1LT27_9FIRM</name>
<dbReference type="PROSITE" id="PS00715">
    <property type="entry name" value="SIGMA70_1"/>
    <property type="match status" value="1"/>
</dbReference>
<dbReference type="Proteomes" id="UP000824123">
    <property type="component" value="Unassembled WGS sequence"/>
</dbReference>
<dbReference type="SUPFAM" id="SSF88659">
    <property type="entry name" value="Sigma3 and sigma4 domains of RNA polymerase sigma factors"/>
    <property type="match status" value="1"/>
</dbReference>
<dbReference type="PROSITE" id="PS50943">
    <property type="entry name" value="HTH_CROC1"/>
    <property type="match status" value="1"/>
</dbReference>
<dbReference type="CDD" id="cd06171">
    <property type="entry name" value="Sigma70_r4"/>
    <property type="match status" value="1"/>
</dbReference>
<dbReference type="Gene3D" id="1.20.120.1810">
    <property type="match status" value="1"/>
</dbReference>
<evidence type="ECO:0000256" key="5">
    <source>
        <dbReference type="ARBA" id="ARBA00023125"/>
    </source>
</evidence>
<dbReference type="PIRSF" id="PIRSF000770">
    <property type="entry name" value="RNA_pol_sigma-SigE/K"/>
    <property type="match status" value="1"/>
</dbReference>
<keyword evidence="5" id="KW-0238">DNA-binding</keyword>
<organism evidence="8 9">
    <name type="scientific">Candidatus Fimadaptatus faecigallinarum</name>
    <dbReference type="NCBI Taxonomy" id="2840814"/>
    <lineage>
        <taxon>Bacteria</taxon>
        <taxon>Bacillati</taxon>
        <taxon>Bacillota</taxon>
        <taxon>Clostridia</taxon>
        <taxon>Eubacteriales</taxon>
        <taxon>Candidatus Fimadaptatus</taxon>
    </lineage>
</organism>
<evidence type="ECO:0000259" key="7">
    <source>
        <dbReference type="PROSITE" id="PS50943"/>
    </source>
</evidence>
<evidence type="ECO:0000256" key="3">
    <source>
        <dbReference type="ARBA" id="ARBA00023015"/>
    </source>
</evidence>
<dbReference type="Pfam" id="PF04545">
    <property type="entry name" value="Sigma70_r4"/>
    <property type="match status" value="1"/>
</dbReference>
<comment type="caution">
    <text evidence="8">The sequence shown here is derived from an EMBL/GenBank/DDBJ whole genome shotgun (WGS) entry which is preliminary data.</text>
</comment>
<dbReference type="NCBIfam" id="NF004471">
    <property type="entry name" value="PRK05803.1"/>
    <property type="match status" value="1"/>
</dbReference>
<evidence type="ECO:0000256" key="4">
    <source>
        <dbReference type="ARBA" id="ARBA00023082"/>
    </source>
</evidence>
<keyword evidence="4" id="KW-0731">Sigma factor</keyword>
<dbReference type="InterPro" id="IPR014209">
    <property type="entry name" value="RNA_pol_sigma-K"/>
</dbReference>
<proteinExistence type="inferred from homology"/>
<dbReference type="GO" id="GO:0030435">
    <property type="term" value="P:sporulation resulting in formation of a cellular spore"/>
    <property type="evidence" value="ECO:0007669"/>
    <property type="project" value="UniProtKB-KW"/>
</dbReference>
<dbReference type="InterPro" id="IPR007630">
    <property type="entry name" value="RNA_pol_sigma70_r4"/>
</dbReference>
<reference evidence="8" key="1">
    <citation type="submission" date="2020-10" db="EMBL/GenBank/DDBJ databases">
        <authorList>
            <person name="Gilroy R."/>
        </authorList>
    </citation>
    <scope>NUCLEOTIDE SEQUENCE</scope>
    <source>
        <strain evidence="8">ChiSxjej2B14-8506</strain>
    </source>
</reference>
<dbReference type="NCBIfam" id="TIGR02937">
    <property type="entry name" value="sigma70-ECF"/>
    <property type="match status" value="1"/>
</dbReference>
<dbReference type="InterPro" id="IPR036388">
    <property type="entry name" value="WH-like_DNA-bd_sf"/>
</dbReference>
<reference evidence="8" key="2">
    <citation type="journal article" date="2021" name="PeerJ">
        <title>Extensive microbial diversity within the chicken gut microbiome revealed by metagenomics and culture.</title>
        <authorList>
            <person name="Gilroy R."/>
            <person name="Ravi A."/>
            <person name="Getino M."/>
            <person name="Pursley I."/>
            <person name="Horton D.L."/>
            <person name="Alikhan N.F."/>
            <person name="Baker D."/>
            <person name="Gharbi K."/>
            <person name="Hall N."/>
            <person name="Watson M."/>
            <person name="Adriaenssens E.M."/>
            <person name="Foster-Nyarko E."/>
            <person name="Jarju S."/>
            <person name="Secka A."/>
            <person name="Antonio M."/>
            <person name="Oren A."/>
            <person name="Chaudhuri R.R."/>
            <person name="La Ragione R."/>
            <person name="Hildebrand F."/>
            <person name="Pallen M.J."/>
        </authorList>
    </citation>
    <scope>NUCLEOTIDE SEQUENCE</scope>
    <source>
        <strain evidence="8">ChiSxjej2B14-8506</strain>
    </source>
</reference>
<dbReference type="InterPro" id="IPR050813">
    <property type="entry name" value="Sigma-70_Factor"/>
</dbReference>
<dbReference type="Gene3D" id="1.10.10.10">
    <property type="entry name" value="Winged helix-like DNA-binding domain superfamily/Winged helix DNA-binding domain"/>
    <property type="match status" value="1"/>
</dbReference>
<dbReference type="Pfam" id="PF04542">
    <property type="entry name" value="Sigma70_r2"/>
    <property type="match status" value="1"/>
</dbReference>
<feature type="domain" description="HTH cro/C1-type" evidence="7">
    <location>
        <begin position="193"/>
        <end position="212"/>
    </location>
</feature>
<dbReference type="InterPro" id="IPR013324">
    <property type="entry name" value="RNA_pol_sigma_r3/r4-like"/>
</dbReference>
<dbReference type="GO" id="GO:0003677">
    <property type="term" value="F:DNA binding"/>
    <property type="evidence" value="ECO:0007669"/>
    <property type="project" value="UniProtKB-KW"/>
</dbReference>
<dbReference type="PRINTS" id="PR00046">
    <property type="entry name" value="SIGMA70FCT"/>
</dbReference>
<accession>A0A9D1LT27</accession>
<dbReference type="SUPFAM" id="SSF88946">
    <property type="entry name" value="Sigma2 domain of RNA polymerase sigma factors"/>
    <property type="match status" value="1"/>
</dbReference>
<evidence type="ECO:0000256" key="1">
    <source>
        <dbReference type="ARBA" id="ARBA00007788"/>
    </source>
</evidence>
<comment type="similarity">
    <text evidence="1">Belongs to the sigma-70 factor family.</text>
</comment>
<dbReference type="InterPro" id="IPR014284">
    <property type="entry name" value="RNA_pol_sigma-70_dom"/>
</dbReference>
<dbReference type="GO" id="GO:0006352">
    <property type="term" value="P:DNA-templated transcription initiation"/>
    <property type="evidence" value="ECO:0007669"/>
    <property type="project" value="InterPro"/>
</dbReference>
<dbReference type="NCBIfam" id="TIGR02846">
    <property type="entry name" value="spore_sigmaK"/>
    <property type="match status" value="1"/>
</dbReference>
<dbReference type="EMBL" id="DVNK01000060">
    <property type="protein sequence ID" value="HIU47583.1"/>
    <property type="molecule type" value="Genomic_DNA"/>
</dbReference>
<evidence type="ECO:0000313" key="8">
    <source>
        <dbReference type="EMBL" id="HIU47583.1"/>
    </source>
</evidence>
<protein>
    <submittedName>
        <fullName evidence="8">RNA polymerase sporulation sigma factor SigK</fullName>
    </submittedName>
</protein>
<dbReference type="AlphaFoldDB" id="A0A9D1LT27"/>
<dbReference type="InterPro" id="IPR013325">
    <property type="entry name" value="RNA_pol_sigma_r2"/>
</dbReference>
<gene>
    <name evidence="8" type="primary">sigK</name>
    <name evidence="8" type="ORF">IAC59_10075</name>
</gene>
<keyword evidence="2" id="KW-0749">Sporulation</keyword>
<keyword evidence="6" id="KW-0804">Transcription</keyword>
<evidence type="ECO:0000313" key="9">
    <source>
        <dbReference type="Proteomes" id="UP000824123"/>
    </source>
</evidence>
<dbReference type="InterPro" id="IPR001387">
    <property type="entry name" value="Cro/C1-type_HTH"/>
</dbReference>
<dbReference type="InterPro" id="IPR007627">
    <property type="entry name" value="RNA_pol_sigma70_r2"/>
</dbReference>
<dbReference type="PANTHER" id="PTHR30376:SF3">
    <property type="entry name" value="RNA POLYMERASE SIGMA FACTOR RPOH"/>
    <property type="match status" value="1"/>
</dbReference>
<sequence length="230" mass="25908">MLELLLSIWLIAGYISARSSFPQPLSPERERDALTRLAQGDPDARRELIEHNLRLVAHIAKKYTAPGQDSDDLISIGAIGLIKAVDTYRPGMGTQLSTYAARCIENEVLMCLRASRKLARDVSLSEPIGTDKEGNDIMIMDVLGTDCEEVEERVHTHLETARALTHMSRLLTPRERTVLEMRYGLRDSHARAQHEVAHALGISRSYVSRIEKRALEKIRAAMDEERPSRL</sequence>
<keyword evidence="3" id="KW-0805">Transcription regulation</keyword>